<feature type="transmembrane region" description="Helical" evidence="7">
    <location>
        <begin position="144"/>
        <end position="164"/>
    </location>
</feature>
<evidence type="ECO:0000256" key="1">
    <source>
        <dbReference type="ARBA" id="ARBA00004141"/>
    </source>
</evidence>
<organism evidence="9 10">
    <name type="scientific">Phtheirospermum japonicum</name>
    <dbReference type="NCBI Taxonomy" id="374723"/>
    <lineage>
        <taxon>Eukaryota</taxon>
        <taxon>Viridiplantae</taxon>
        <taxon>Streptophyta</taxon>
        <taxon>Embryophyta</taxon>
        <taxon>Tracheophyta</taxon>
        <taxon>Spermatophyta</taxon>
        <taxon>Magnoliopsida</taxon>
        <taxon>eudicotyledons</taxon>
        <taxon>Gunneridae</taxon>
        <taxon>Pentapetalae</taxon>
        <taxon>asterids</taxon>
        <taxon>lamiids</taxon>
        <taxon>Lamiales</taxon>
        <taxon>Orobanchaceae</taxon>
        <taxon>Orobanchaceae incertae sedis</taxon>
        <taxon>Phtheirospermum</taxon>
    </lineage>
</organism>
<dbReference type="GO" id="GO:0015211">
    <property type="term" value="F:purine nucleoside transmembrane transporter activity"/>
    <property type="evidence" value="ECO:0007669"/>
    <property type="project" value="UniProtKB-UniRule"/>
</dbReference>
<feature type="transmembrane region" description="Helical" evidence="7">
    <location>
        <begin position="118"/>
        <end position="137"/>
    </location>
</feature>
<proteinExistence type="inferred from homology"/>
<feature type="transmembrane region" description="Helical" evidence="7">
    <location>
        <begin position="310"/>
        <end position="329"/>
    </location>
</feature>
<dbReference type="Pfam" id="PF16913">
    <property type="entry name" value="PUNUT"/>
    <property type="match status" value="1"/>
</dbReference>
<evidence type="ECO:0000313" key="10">
    <source>
        <dbReference type="Proteomes" id="UP000653305"/>
    </source>
</evidence>
<comment type="similarity">
    <text evidence="2 7">Belongs to the purine permeases (TC 2.A.7.14) family.</text>
</comment>
<feature type="transmembrane region" description="Helical" evidence="7">
    <location>
        <begin position="50"/>
        <end position="75"/>
    </location>
</feature>
<evidence type="ECO:0000313" key="9">
    <source>
        <dbReference type="EMBL" id="GFP88895.1"/>
    </source>
</evidence>
<dbReference type="EMBL" id="BMAC01000175">
    <property type="protein sequence ID" value="GFP88895.1"/>
    <property type="molecule type" value="Genomic_DNA"/>
</dbReference>
<feature type="transmembrane region" description="Helical" evidence="7">
    <location>
        <begin position="87"/>
        <end position="106"/>
    </location>
</feature>
<sequence>MEIQTTTTTAATAAAKKKLFLIINCILLAVGNCGGPLVMRLYFIRGGKRVWLACWLQTGGWPVILIPLLVAYTRLHSNTTRFVMRPHALASGAALGVLVGLDNYLYSNGVNRLPVSTSALIVATQLVFTSVFSFLIVKQKFTAYSVNAVVLLTLGAVVLGLRSNGDRPAGESKGEYYVGFFMTVGAAALYGVILPMVQLTYMKAKQALTYSVVLQMQLVMCFFATGFCTVGMLVNHDFQAIPREARVHQLGETKYYLLLVFSPILWQCFYLGVIGVIFYTSSLLSGIVITVTIPLTQILAVLIYNERFQAEKGIALFLSLWGFISYFYGEVKKIKKSKRKNISDDEDAIEAESTRPAP</sequence>
<keyword evidence="5 7" id="KW-1133">Transmembrane helix</keyword>
<feature type="transmembrane region" description="Helical" evidence="7">
    <location>
        <begin position="255"/>
        <end position="279"/>
    </location>
</feature>
<evidence type="ECO:0000256" key="7">
    <source>
        <dbReference type="RuleBase" id="RU368015"/>
    </source>
</evidence>
<dbReference type="SUPFAM" id="SSF103481">
    <property type="entry name" value="Multidrug resistance efflux transporter EmrE"/>
    <property type="match status" value="1"/>
</dbReference>
<dbReference type="AlphaFoldDB" id="A0A830C0A6"/>
<feature type="transmembrane region" description="Helical" evidence="7">
    <location>
        <begin position="176"/>
        <end position="197"/>
    </location>
</feature>
<keyword evidence="6 7" id="KW-0472">Membrane</keyword>
<feature type="transmembrane region" description="Helical" evidence="7">
    <location>
        <begin position="286"/>
        <end position="304"/>
    </location>
</feature>
<dbReference type="InterPro" id="IPR037185">
    <property type="entry name" value="EmrE-like"/>
</dbReference>
<dbReference type="PANTHER" id="PTHR31376:SF1">
    <property type="entry name" value="PURINE PERMEASE 2"/>
    <property type="match status" value="1"/>
</dbReference>
<evidence type="ECO:0000256" key="8">
    <source>
        <dbReference type="SAM" id="MobiDB-lite"/>
    </source>
</evidence>
<keyword evidence="10" id="KW-1185">Reference proteome</keyword>
<feature type="transmembrane region" description="Helical" evidence="7">
    <location>
        <begin position="21"/>
        <end position="44"/>
    </location>
</feature>
<comment type="caution">
    <text evidence="9">The sequence shown here is derived from an EMBL/GenBank/DDBJ whole genome shotgun (WGS) entry which is preliminary data.</text>
</comment>
<evidence type="ECO:0000256" key="3">
    <source>
        <dbReference type="ARBA" id="ARBA00022448"/>
    </source>
</evidence>
<protein>
    <recommendedName>
        <fullName evidence="7">Probable purine permease</fullName>
    </recommendedName>
</protein>
<dbReference type="GO" id="GO:0016020">
    <property type="term" value="C:membrane"/>
    <property type="evidence" value="ECO:0007669"/>
    <property type="project" value="UniProtKB-SubCell"/>
</dbReference>
<evidence type="ECO:0000256" key="2">
    <source>
        <dbReference type="ARBA" id="ARBA00006213"/>
    </source>
</evidence>
<evidence type="ECO:0000256" key="6">
    <source>
        <dbReference type="ARBA" id="ARBA00023136"/>
    </source>
</evidence>
<dbReference type="GO" id="GO:0005345">
    <property type="term" value="F:purine nucleobase transmembrane transporter activity"/>
    <property type="evidence" value="ECO:0007669"/>
    <property type="project" value="UniProtKB-UniRule"/>
</dbReference>
<reference evidence="9" key="1">
    <citation type="submission" date="2020-07" db="EMBL/GenBank/DDBJ databases">
        <title>Ethylene signaling mediates host invasion by parasitic plants.</title>
        <authorList>
            <person name="Yoshida S."/>
        </authorList>
    </citation>
    <scope>NUCLEOTIDE SEQUENCE</scope>
    <source>
        <strain evidence="9">Okayama</strain>
    </source>
</reference>
<keyword evidence="3 7" id="KW-0813">Transport</keyword>
<feature type="region of interest" description="Disordered" evidence="8">
    <location>
        <begin position="338"/>
        <end position="358"/>
    </location>
</feature>
<dbReference type="OrthoDB" id="1865379at2759"/>
<feature type="transmembrane region" description="Helical" evidence="7">
    <location>
        <begin position="209"/>
        <end position="235"/>
    </location>
</feature>
<evidence type="ECO:0000256" key="4">
    <source>
        <dbReference type="ARBA" id="ARBA00022692"/>
    </source>
</evidence>
<evidence type="ECO:0000256" key="5">
    <source>
        <dbReference type="ARBA" id="ARBA00022989"/>
    </source>
</evidence>
<name>A0A830C0A6_9LAMI</name>
<keyword evidence="4 7" id="KW-0812">Transmembrane</keyword>
<comment type="subcellular location">
    <subcellularLocation>
        <location evidence="1 7">Membrane</location>
        <topology evidence="1 7">Multi-pass membrane protein</topology>
    </subcellularLocation>
</comment>
<gene>
    <name evidence="9" type="ORF">PHJA_001033200</name>
</gene>
<accession>A0A830C0A6</accession>
<dbReference type="PANTHER" id="PTHR31376">
    <property type="entry name" value="OS09G0467300 PROTEIN-RELATED"/>
    <property type="match status" value="1"/>
</dbReference>
<dbReference type="Proteomes" id="UP000653305">
    <property type="component" value="Unassembled WGS sequence"/>
</dbReference>
<dbReference type="InterPro" id="IPR030182">
    <property type="entry name" value="PUP_plant"/>
</dbReference>